<dbReference type="Proteomes" id="UP000034753">
    <property type="component" value="Unassembled WGS sequence"/>
</dbReference>
<dbReference type="Gene3D" id="3.40.50.300">
    <property type="entry name" value="P-loop containing nucleotide triphosphate hydrolases"/>
    <property type="match status" value="1"/>
</dbReference>
<organism evidence="1 2">
    <name type="scientific">Candidatus Daviesbacteria bacterium GW2011_GWB1_41_5</name>
    <dbReference type="NCBI Taxonomy" id="1618429"/>
    <lineage>
        <taxon>Bacteria</taxon>
        <taxon>Candidatus Daviesiibacteriota</taxon>
    </lineage>
</organism>
<proteinExistence type="predicted"/>
<reference evidence="1 2" key="1">
    <citation type="journal article" date="2015" name="Nature">
        <title>rRNA introns, odd ribosomes, and small enigmatic genomes across a large radiation of phyla.</title>
        <authorList>
            <person name="Brown C.T."/>
            <person name="Hug L.A."/>
            <person name="Thomas B.C."/>
            <person name="Sharon I."/>
            <person name="Castelle C.J."/>
            <person name="Singh A."/>
            <person name="Wilkins M.J."/>
            <person name="Williams K.H."/>
            <person name="Banfield J.F."/>
        </authorList>
    </citation>
    <scope>NUCLEOTIDE SEQUENCE [LARGE SCALE GENOMIC DNA]</scope>
</reference>
<comment type="caution">
    <text evidence="1">The sequence shown here is derived from an EMBL/GenBank/DDBJ whole genome shotgun (WGS) entry which is preliminary data.</text>
</comment>
<gene>
    <name evidence="1" type="ORF">UU67_C0051G0007</name>
</gene>
<dbReference type="EMBL" id="LCBN01000051">
    <property type="protein sequence ID" value="KKS12533.1"/>
    <property type="molecule type" value="Genomic_DNA"/>
</dbReference>
<evidence type="ECO:0000313" key="1">
    <source>
        <dbReference type="EMBL" id="KKS12533.1"/>
    </source>
</evidence>
<dbReference type="Pfam" id="PF13671">
    <property type="entry name" value="AAA_33"/>
    <property type="match status" value="1"/>
</dbReference>
<accession>A0A0G0ZHM0</accession>
<dbReference type="SUPFAM" id="SSF52540">
    <property type="entry name" value="P-loop containing nucleoside triphosphate hydrolases"/>
    <property type="match status" value="1"/>
</dbReference>
<evidence type="ECO:0000313" key="2">
    <source>
        <dbReference type="Proteomes" id="UP000034753"/>
    </source>
</evidence>
<name>A0A0G0ZHM0_9BACT</name>
<protein>
    <recommendedName>
        <fullName evidence="3">UDP-N-acetylglucosamine kinase</fullName>
    </recommendedName>
</protein>
<sequence length="246" mass="27947">MLAKLKEVLLPRIIGVMVHKREKLTPKEQTARKNFLAKLNIPKRKTEKPIIVAFIGLIGSGKSSVAKELASRIGATVIEGDDIRIELRKQGERYERARAIAEDAVLDVVERGGNVILDSDFVDEKKRASLREKVRKAGVRLVFIRTHCDLDVVVGRVLTATYHNKTDDFFGGASSKWRGSEQSKGAAVKVREMWRRTPHHYRWVNQVGGKWVLKKFSFAIFAEIDTTDESQWKHEVEKCAKRLSSL</sequence>
<evidence type="ECO:0008006" key="3">
    <source>
        <dbReference type="Google" id="ProtNLM"/>
    </source>
</evidence>
<dbReference type="InterPro" id="IPR027417">
    <property type="entry name" value="P-loop_NTPase"/>
</dbReference>
<dbReference type="AlphaFoldDB" id="A0A0G0ZHM0"/>